<protein>
    <submittedName>
        <fullName evidence="10">Uncharacterized protein</fullName>
    </submittedName>
</protein>
<dbReference type="ExpressionAtlas" id="A0A654G7F1">
    <property type="expression patterns" value="baseline and differential"/>
</dbReference>
<dbReference type="Proteomes" id="UP000426265">
    <property type="component" value="Unassembled WGS sequence"/>
</dbReference>
<keyword evidence="7" id="KW-1133">Transmembrane helix</keyword>
<evidence type="ECO:0000256" key="9">
    <source>
        <dbReference type="ARBA" id="ARBA00023180"/>
    </source>
</evidence>
<evidence type="ECO:0000313" key="10">
    <source>
        <dbReference type="EMBL" id="VYS69108.1"/>
    </source>
</evidence>
<dbReference type="PANTHER" id="PTHR21072">
    <property type="entry name" value="GPI TRANSAMIDASE COMPONENT PIG-S"/>
    <property type="match status" value="1"/>
</dbReference>
<reference evidence="10 11" key="1">
    <citation type="submission" date="2019-11" db="EMBL/GenBank/DDBJ databases">
        <authorList>
            <person name="Jiao W.-B."/>
            <person name="Schneeberger K."/>
        </authorList>
    </citation>
    <scope>NUCLEOTIDE SEQUENCE [LARGE SCALE GENOMIC DNA]</scope>
    <source>
        <strain evidence="11">cv. An-1</strain>
    </source>
</reference>
<dbReference type="PANTHER" id="PTHR21072:SF13">
    <property type="entry name" value="GPI TRANSAMIDASE COMPONENT PIG-S"/>
    <property type="match status" value="1"/>
</dbReference>
<keyword evidence="9" id="KW-0325">Glycoprotein</keyword>
<keyword evidence="5" id="KW-0812">Transmembrane</keyword>
<evidence type="ECO:0000256" key="4">
    <source>
        <dbReference type="ARBA" id="ARBA00022502"/>
    </source>
</evidence>
<comment type="pathway">
    <text evidence="2">Glycolipid biosynthesis; glycosylphosphatidylinositol-anchor biosynthesis.</text>
</comment>
<comment type="subcellular location">
    <subcellularLocation>
        <location evidence="1">Endoplasmic reticulum membrane</location>
        <topology evidence="1">Multi-pass membrane protein</topology>
    </subcellularLocation>
</comment>
<proteinExistence type="inferred from homology"/>
<evidence type="ECO:0000256" key="6">
    <source>
        <dbReference type="ARBA" id="ARBA00022824"/>
    </source>
</evidence>
<evidence type="ECO:0000256" key="3">
    <source>
        <dbReference type="ARBA" id="ARBA00005316"/>
    </source>
</evidence>
<evidence type="ECO:0000256" key="1">
    <source>
        <dbReference type="ARBA" id="ARBA00004477"/>
    </source>
</evidence>
<keyword evidence="4" id="KW-0337">GPI-anchor biosynthesis</keyword>
<evidence type="ECO:0000256" key="5">
    <source>
        <dbReference type="ARBA" id="ARBA00022692"/>
    </source>
</evidence>
<evidence type="ECO:0000313" key="11">
    <source>
        <dbReference type="Proteomes" id="UP000426265"/>
    </source>
</evidence>
<evidence type="ECO:0000256" key="2">
    <source>
        <dbReference type="ARBA" id="ARBA00004687"/>
    </source>
</evidence>
<dbReference type="AlphaFoldDB" id="A0A654G7F1"/>
<gene>
    <name evidence="10" type="ORF">AN1_LOCUS24495</name>
</gene>
<evidence type="ECO:0000256" key="8">
    <source>
        <dbReference type="ARBA" id="ARBA00023136"/>
    </source>
</evidence>
<dbReference type="EMBL" id="CACRSJ010000110">
    <property type="protein sequence ID" value="VYS69108.1"/>
    <property type="molecule type" value="Genomic_DNA"/>
</dbReference>
<dbReference type="Pfam" id="PF10510">
    <property type="entry name" value="PIG-S"/>
    <property type="match status" value="1"/>
</dbReference>
<dbReference type="GO" id="GO:0042765">
    <property type="term" value="C:GPI-anchor transamidase complex"/>
    <property type="evidence" value="ECO:0007669"/>
    <property type="project" value="InterPro"/>
</dbReference>
<evidence type="ECO:0000256" key="7">
    <source>
        <dbReference type="ARBA" id="ARBA00022989"/>
    </source>
</evidence>
<keyword evidence="8" id="KW-0472">Membrane</keyword>
<sequence>MGLLVTTHKSTNSSYVESQVLHQTPKSSFSSWDEKLQSYIFRTIDLSFFVNSNEWHLDTSAGANGSLMLLWEDTVL</sequence>
<dbReference type="UniPathway" id="UPA00196"/>
<dbReference type="InterPro" id="IPR019540">
    <property type="entry name" value="PtdIno-glycan_biosynth_class_S"/>
</dbReference>
<dbReference type="GO" id="GO:0006506">
    <property type="term" value="P:GPI anchor biosynthetic process"/>
    <property type="evidence" value="ECO:0007669"/>
    <property type="project" value="UniProtKB-UniPathway"/>
</dbReference>
<organism evidence="10 11">
    <name type="scientific">Arabidopsis thaliana</name>
    <name type="common">Mouse-ear cress</name>
    <dbReference type="NCBI Taxonomy" id="3702"/>
    <lineage>
        <taxon>Eukaryota</taxon>
        <taxon>Viridiplantae</taxon>
        <taxon>Streptophyta</taxon>
        <taxon>Embryophyta</taxon>
        <taxon>Tracheophyta</taxon>
        <taxon>Spermatophyta</taxon>
        <taxon>Magnoliopsida</taxon>
        <taxon>eudicotyledons</taxon>
        <taxon>Gunneridae</taxon>
        <taxon>Pentapetalae</taxon>
        <taxon>rosids</taxon>
        <taxon>malvids</taxon>
        <taxon>Brassicales</taxon>
        <taxon>Brassicaceae</taxon>
        <taxon>Camelineae</taxon>
        <taxon>Arabidopsis</taxon>
    </lineage>
</organism>
<name>A0A654G7F1_ARATH</name>
<keyword evidence="6" id="KW-0256">Endoplasmic reticulum</keyword>
<accession>A0A654G7F1</accession>
<comment type="similarity">
    <text evidence="3">Belongs to the PIGS family.</text>
</comment>
<dbReference type="GO" id="GO:0016255">
    <property type="term" value="P:attachment of GPI anchor to protein"/>
    <property type="evidence" value="ECO:0007669"/>
    <property type="project" value="InterPro"/>
</dbReference>